<evidence type="ECO:0000313" key="2">
    <source>
        <dbReference type="EnsemblMetazoa" id="CapteP201914"/>
    </source>
</evidence>
<dbReference type="EMBL" id="AMQN01002941">
    <property type="status" value="NOT_ANNOTATED_CDS"/>
    <property type="molecule type" value="Genomic_DNA"/>
</dbReference>
<proteinExistence type="predicted"/>
<dbReference type="Proteomes" id="UP000014760">
    <property type="component" value="Unassembled WGS sequence"/>
</dbReference>
<organism evidence="1">
    <name type="scientific">Capitella teleta</name>
    <name type="common">Polychaete worm</name>
    <dbReference type="NCBI Taxonomy" id="283909"/>
    <lineage>
        <taxon>Eukaryota</taxon>
        <taxon>Metazoa</taxon>
        <taxon>Spiralia</taxon>
        <taxon>Lophotrochozoa</taxon>
        <taxon>Annelida</taxon>
        <taxon>Polychaeta</taxon>
        <taxon>Sedentaria</taxon>
        <taxon>Scolecida</taxon>
        <taxon>Capitellidae</taxon>
        <taxon>Capitella</taxon>
    </lineage>
</organism>
<reference evidence="2" key="3">
    <citation type="submission" date="2015-06" db="UniProtKB">
        <authorList>
            <consortium name="EnsemblMetazoa"/>
        </authorList>
    </citation>
    <scope>IDENTIFICATION</scope>
</reference>
<sequence>MSKSIIKAADQFSDLFLRFFRGGFHLRLPDNVPRGHLRQQLELTERKLLPAMEALNNLILYLEKDNSTTDEKATQDVGVHGRIVGSLYDVPDQVVLDEGQVKTSPSQSEPTTDLSTVQRQISLPKTKVKSENPKPVLNGRVSQDSSVMSLDHGADDHVYLGSSVKLISLSRAASINRKSLIGLRRQRIPSPPRLQRPKFVSRSLKNVPRLTRFHKRILVEYEDF</sequence>
<dbReference type="HOGENOM" id="CLU_1236096_0_0_1"/>
<protein>
    <submittedName>
        <fullName evidence="1 2">Uncharacterized protein</fullName>
    </submittedName>
</protein>
<keyword evidence="3" id="KW-1185">Reference proteome</keyword>
<gene>
    <name evidence="1" type="ORF">CAPTEDRAFT_201914</name>
</gene>
<name>R7TCA2_CAPTE</name>
<dbReference type="EnsemblMetazoa" id="CapteT201914">
    <property type="protein sequence ID" value="CapteP201914"/>
    <property type="gene ID" value="CapteG201914"/>
</dbReference>
<accession>R7TCA2</accession>
<evidence type="ECO:0000313" key="1">
    <source>
        <dbReference type="EMBL" id="ELT91338.1"/>
    </source>
</evidence>
<reference evidence="1 3" key="2">
    <citation type="journal article" date="2013" name="Nature">
        <title>Insights into bilaterian evolution from three spiralian genomes.</title>
        <authorList>
            <person name="Simakov O."/>
            <person name="Marletaz F."/>
            <person name="Cho S.J."/>
            <person name="Edsinger-Gonzales E."/>
            <person name="Havlak P."/>
            <person name="Hellsten U."/>
            <person name="Kuo D.H."/>
            <person name="Larsson T."/>
            <person name="Lv J."/>
            <person name="Arendt D."/>
            <person name="Savage R."/>
            <person name="Osoegawa K."/>
            <person name="de Jong P."/>
            <person name="Grimwood J."/>
            <person name="Chapman J.A."/>
            <person name="Shapiro H."/>
            <person name="Aerts A."/>
            <person name="Otillar R.P."/>
            <person name="Terry A.Y."/>
            <person name="Boore J.L."/>
            <person name="Grigoriev I.V."/>
            <person name="Lindberg D.R."/>
            <person name="Seaver E.C."/>
            <person name="Weisblat D.A."/>
            <person name="Putnam N.H."/>
            <person name="Rokhsar D.S."/>
        </authorList>
    </citation>
    <scope>NUCLEOTIDE SEQUENCE</scope>
    <source>
        <strain evidence="1 3">I ESC-2004</strain>
    </source>
</reference>
<dbReference type="AlphaFoldDB" id="R7TCA2"/>
<evidence type="ECO:0000313" key="3">
    <source>
        <dbReference type="Proteomes" id="UP000014760"/>
    </source>
</evidence>
<reference evidence="3" key="1">
    <citation type="submission" date="2012-12" db="EMBL/GenBank/DDBJ databases">
        <authorList>
            <person name="Hellsten U."/>
            <person name="Grimwood J."/>
            <person name="Chapman J.A."/>
            <person name="Shapiro H."/>
            <person name="Aerts A."/>
            <person name="Otillar R.P."/>
            <person name="Terry A.Y."/>
            <person name="Boore J.L."/>
            <person name="Simakov O."/>
            <person name="Marletaz F."/>
            <person name="Cho S.-J."/>
            <person name="Edsinger-Gonzales E."/>
            <person name="Havlak P."/>
            <person name="Kuo D.-H."/>
            <person name="Larsson T."/>
            <person name="Lv J."/>
            <person name="Arendt D."/>
            <person name="Savage R."/>
            <person name="Osoegawa K."/>
            <person name="de Jong P."/>
            <person name="Lindberg D.R."/>
            <person name="Seaver E.C."/>
            <person name="Weisblat D.A."/>
            <person name="Putnam N.H."/>
            <person name="Grigoriev I.V."/>
            <person name="Rokhsar D.S."/>
        </authorList>
    </citation>
    <scope>NUCLEOTIDE SEQUENCE</scope>
    <source>
        <strain evidence="3">I ESC-2004</strain>
    </source>
</reference>
<dbReference type="EMBL" id="KB310543">
    <property type="protein sequence ID" value="ELT91338.1"/>
    <property type="molecule type" value="Genomic_DNA"/>
</dbReference>